<dbReference type="SUPFAM" id="SSF158472">
    <property type="entry name" value="HAMP domain-like"/>
    <property type="match status" value="1"/>
</dbReference>
<dbReference type="InterPro" id="IPR051310">
    <property type="entry name" value="MCP_chemotaxis"/>
</dbReference>
<evidence type="ECO:0000313" key="8">
    <source>
        <dbReference type="EMBL" id="MBF9152036.1"/>
    </source>
</evidence>
<dbReference type="InterPro" id="IPR003660">
    <property type="entry name" value="HAMP_dom"/>
</dbReference>
<accession>A0ABS0HII8</accession>
<feature type="region of interest" description="Disordered" evidence="4">
    <location>
        <begin position="489"/>
        <end position="545"/>
    </location>
</feature>
<dbReference type="EMBL" id="JADQDC010000009">
    <property type="protein sequence ID" value="MBF9152036.1"/>
    <property type="molecule type" value="Genomic_DNA"/>
</dbReference>
<dbReference type="PROSITE" id="PS50885">
    <property type="entry name" value="HAMP"/>
    <property type="match status" value="2"/>
</dbReference>
<organism evidence="8 9">
    <name type="scientific">Novosphingobium jiangmenense</name>
    <dbReference type="NCBI Taxonomy" id="2791981"/>
    <lineage>
        <taxon>Bacteria</taxon>
        <taxon>Pseudomonadati</taxon>
        <taxon>Pseudomonadota</taxon>
        <taxon>Alphaproteobacteria</taxon>
        <taxon>Sphingomonadales</taxon>
        <taxon>Sphingomonadaceae</taxon>
        <taxon>Novosphingobium</taxon>
    </lineage>
</organism>
<dbReference type="Gene3D" id="6.10.340.10">
    <property type="match status" value="1"/>
</dbReference>
<feature type="domain" description="HAMP" evidence="7">
    <location>
        <begin position="207"/>
        <end position="260"/>
    </location>
</feature>
<dbReference type="SMART" id="SM00304">
    <property type="entry name" value="HAMP"/>
    <property type="match status" value="2"/>
</dbReference>
<sequence>MIRKQVRTGAIAAVISLVVLATVSGIGMNAIRVGGALHERQLLSNEFVADIMPPPQYVIEPMLEVTRLMRDPSLLAEKRESLTRLEKVYRQRESYWKASALDDDLRDKLVNATASQAEIFWGQVNDGVLPALERGDVAAAEAAYAAAMAAFEKHRGAIESLTLDGIARSTAAGEDARSTTNLTLAILLALNLAIIGAVIAGLRLLMRGAVDPLLEVAQTMRTMAEGDLDHGRTESHRDDEVGDMTRAVETFRATAVQQRRSEQDQALVVREISAGLDALAQGDLTHRITVPFAGDFESLRSAYNRSGATLEQTLREVSVCAARVSSGSSEIGAASSDLAQRNVHQAANVEETLAAMNQTFGLVTETAQSTTLTRATIEQVQDETRQSSEVVAKATDAMAEIEASSAKITQIVALIDGISFQTNLLALNAGVEAARAGEAGRGFAVVASEVRALAQRCAEAAGEIKALISVSERQVEVGVSLVNQTGSAWPCDQPVCRDPPADRGHRQSHVATGRDTAGDQQHVAGDRPDDPAECRDGRGDRRRRP</sequence>
<dbReference type="Pfam" id="PF00015">
    <property type="entry name" value="MCPsignal"/>
    <property type="match status" value="1"/>
</dbReference>
<dbReference type="Pfam" id="PF00672">
    <property type="entry name" value="HAMP"/>
    <property type="match status" value="2"/>
</dbReference>
<dbReference type="InterPro" id="IPR004090">
    <property type="entry name" value="Chemotax_Me-accpt_rcpt"/>
</dbReference>
<evidence type="ECO:0000313" key="9">
    <source>
        <dbReference type="Proteomes" id="UP000600799"/>
    </source>
</evidence>
<dbReference type="PANTHER" id="PTHR43531:SF11">
    <property type="entry name" value="METHYL-ACCEPTING CHEMOTAXIS PROTEIN 3"/>
    <property type="match status" value="1"/>
</dbReference>
<reference evidence="8 9" key="1">
    <citation type="submission" date="2020-11" db="EMBL/GenBank/DDBJ databases">
        <title>The genome sequence of Novosphingobium sp. 1Y9A.</title>
        <authorList>
            <person name="Liu Y."/>
        </authorList>
    </citation>
    <scope>NUCLEOTIDE SEQUENCE [LARGE SCALE GENOMIC DNA]</scope>
    <source>
        <strain evidence="8 9">1Y9A</strain>
    </source>
</reference>
<dbReference type="InterPro" id="IPR004089">
    <property type="entry name" value="MCPsignal_dom"/>
</dbReference>
<dbReference type="PROSITE" id="PS50111">
    <property type="entry name" value="CHEMOTAXIS_TRANSDUC_2"/>
    <property type="match status" value="1"/>
</dbReference>
<feature type="domain" description="HAMP" evidence="7">
    <location>
        <begin position="263"/>
        <end position="315"/>
    </location>
</feature>
<keyword evidence="1" id="KW-0145">Chemotaxis</keyword>
<proteinExistence type="inferred from homology"/>
<keyword evidence="5" id="KW-0472">Membrane</keyword>
<dbReference type="Gene3D" id="1.10.287.950">
    <property type="entry name" value="Methyl-accepting chemotaxis protein"/>
    <property type="match status" value="1"/>
</dbReference>
<dbReference type="SUPFAM" id="SSF58104">
    <property type="entry name" value="Methyl-accepting chemotaxis protein (MCP) signaling domain"/>
    <property type="match status" value="1"/>
</dbReference>
<name>A0ABS0HII8_9SPHN</name>
<dbReference type="CDD" id="cd06225">
    <property type="entry name" value="HAMP"/>
    <property type="match status" value="1"/>
</dbReference>
<comment type="similarity">
    <text evidence="2">Belongs to the methyl-accepting chemotaxis (MCP) protein family.</text>
</comment>
<gene>
    <name evidence="8" type="ORF">I2488_13570</name>
</gene>
<dbReference type="PRINTS" id="PR00260">
    <property type="entry name" value="CHEMTRNSDUCR"/>
</dbReference>
<dbReference type="RefSeq" id="WP_196276350.1">
    <property type="nucleotide sequence ID" value="NZ_JADQDC010000009.1"/>
</dbReference>
<keyword evidence="3" id="KW-0807">Transducer</keyword>
<evidence type="ECO:0000256" key="4">
    <source>
        <dbReference type="SAM" id="MobiDB-lite"/>
    </source>
</evidence>
<feature type="compositionally biased region" description="Basic and acidic residues" evidence="4">
    <location>
        <begin position="524"/>
        <end position="539"/>
    </location>
</feature>
<feature type="domain" description="Methyl-accepting transducer" evidence="6">
    <location>
        <begin position="320"/>
        <end position="488"/>
    </location>
</feature>
<keyword evidence="9" id="KW-1185">Reference proteome</keyword>
<feature type="transmembrane region" description="Helical" evidence="5">
    <location>
        <begin position="184"/>
        <end position="205"/>
    </location>
</feature>
<dbReference type="PANTHER" id="PTHR43531">
    <property type="entry name" value="PROTEIN ICFG"/>
    <property type="match status" value="1"/>
</dbReference>
<protein>
    <submittedName>
        <fullName evidence="8">HAMP domain-containing protein</fullName>
    </submittedName>
</protein>
<comment type="caution">
    <text evidence="8">The sequence shown here is derived from an EMBL/GenBank/DDBJ whole genome shotgun (WGS) entry which is preliminary data.</text>
</comment>
<keyword evidence="5" id="KW-1133">Transmembrane helix</keyword>
<evidence type="ECO:0000256" key="5">
    <source>
        <dbReference type="SAM" id="Phobius"/>
    </source>
</evidence>
<evidence type="ECO:0000256" key="3">
    <source>
        <dbReference type="PROSITE-ProRule" id="PRU00284"/>
    </source>
</evidence>
<dbReference type="SMART" id="SM00283">
    <property type="entry name" value="MA"/>
    <property type="match status" value="1"/>
</dbReference>
<evidence type="ECO:0000256" key="2">
    <source>
        <dbReference type="ARBA" id="ARBA00029447"/>
    </source>
</evidence>
<evidence type="ECO:0000259" key="7">
    <source>
        <dbReference type="PROSITE" id="PS50885"/>
    </source>
</evidence>
<keyword evidence="5" id="KW-0812">Transmembrane</keyword>
<dbReference type="Proteomes" id="UP000600799">
    <property type="component" value="Unassembled WGS sequence"/>
</dbReference>
<evidence type="ECO:0000256" key="1">
    <source>
        <dbReference type="ARBA" id="ARBA00022500"/>
    </source>
</evidence>
<evidence type="ECO:0000259" key="6">
    <source>
        <dbReference type="PROSITE" id="PS50111"/>
    </source>
</evidence>